<name>A0A250INW0_9BACT</name>
<dbReference type="Pfam" id="PF05199">
    <property type="entry name" value="GMC_oxred_C"/>
    <property type="match status" value="1"/>
</dbReference>
<dbReference type="Gene3D" id="3.30.410.40">
    <property type="match status" value="1"/>
</dbReference>
<keyword evidence="3 6" id="KW-0285">Flavoprotein</keyword>
<sequence>MRRNMKSPDMKGLLQTAAAGRYSRRDLLKLLGLSGAALAMPTLIGCSDSTEYDYIIIGAGSSGCTLAARLLTDSDARVLLIEAGGTNDREEIRDFTQSYRLTQPGAETDWAFRSEPQAALKGKTQSYSCGRVLGGSSAINGMVWVLGNRADYDGWAAAGCSGWDFASVLPSFQALSGPIRPSNSLTSRHSLSQAIVQAAVNLGYPFNEDYNGDNQLGATYSQLNVVEGIRQDAFAAFVSQHLANPRLTLMMNAWVKRLSFDGSKKLDRVIIDQQGGEMSVRAGREVIVCTGTIQTPQLLMLSGIGASAELEAHGIPVVANVPGVGKNLHDHLVSVAVRKLRQPEPASHTTTMDVNLFAGNGPRPGSPKFQVQSYYMRYGWGSHPSEALALGLINLHPTSRGTVKLRSANHRDAPIIDPNFLSTDEDLANQLEGYKLIRQLLGSPSLRDAVEDVEHSPGPDTVTDEQLVEALRQYSESDFHSVGTCKMGTDELAVADPQLRVRGVQGLRLASAAIMPVITSGNTNAPAMMVGDRCGRLILEKA</sequence>
<dbReference type="PROSITE" id="PS00623">
    <property type="entry name" value="GMC_OXRED_1"/>
    <property type="match status" value="1"/>
</dbReference>
<organism evidence="9 10">
    <name type="scientific">Melittangium boletus DSM 14713</name>
    <dbReference type="NCBI Taxonomy" id="1294270"/>
    <lineage>
        <taxon>Bacteria</taxon>
        <taxon>Pseudomonadati</taxon>
        <taxon>Myxococcota</taxon>
        <taxon>Myxococcia</taxon>
        <taxon>Myxococcales</taxon>
        <taxon>Cystobacterineae</taxon>
        <taxon>Archangiaceae</taxon>
        <taxon>Melittangium</taxon>
    </lineage>
</organism>
<comment type="similarity">
    <text evidence="2 6">Belongs to the GMC oxidoreductase family.</text>
</comment>
<dbReference type="InterPro" id="IPR012132">
    <property type="entry name" value="GMC_OxRdtase"/>
</dbReference>
<feature type="binding site" evidence="5">
    <location>
        <begin position="140"/>
        <end position="143"/>
    </location>
    <ligand>
        <name>FAD</name>
        <dbReference type="ChEBI" id="CHEBI:57692"/>
    </ligand>
</feature>
<feature type="binding site" evidence="5">
    <location>
        <position position="132"/>
    </location>
    <ligand>
        <name>FAD</name>
        <dbReference type="ChEBI" id="CHEBI:57692"/>
    </ligand>
</feature>
<gene>
    <name evidence="9" type="ORF">MEBOL_006360</name>
</gene>
<comment type="cofactor">
    <cofactor evidence="1 5">
        <name>FAD</name>
        <dbReference type="ChEBI" id="CHEBI:57692"/>
    </cofactor>
</comment>
<dbReference type="SUPFAM" id="SSF51905">
    <property type="entry name" value="FAD/NAD(P)-binding domain"/>
    <property type="match status" value="1"/>
</dbReference>
<reference evidence="9 10" key="1">
    <citation type="submission" date="2017-06" db="EMBL/GenBank/DDBJ databases">
        <authorList>
            <person name="Kim H.J."/>
            <person name="Triplett B.A."/>
        </authorList>
    </citation>
    <scope>NUCLEOTIDE SEQUENCE [LARGE SCALE GENOMIC DNA]</scope>
    <source>
        <strain evidence="9 10">DSM 14713</strain>
    </source>
</reference>
<evidence type="ECO:0000256" key="2">
    <source>
        <dbReference type="ARBA" id="ARBA00010790"/>
    </source>
</evidence>
<dbReference type="PANTHER" id="PTHR11552">
    <property type="entry name" value="GLUCOSE-METHANOL-CHOLINE GMC OXIDOREDUCTASE"/>
    <property type="match status" value="1"/>
</dbReference>
<evidence type="ECO:0000256" key="5">
    <source>
        <dbReference type="PIRSR" id="PIRSR000137-2"/>
    </source>
</evidence>
<proteinExistence type="inferred from homology"/>
<feature type="domain" description="Glucose-methanol-choline oxidoreductase N-terminal" evidence="7">
    <location>
        <begin position="130"/>
        <end position="153"/>
    </location>
</feature>
<dbReference type="SUPFAM" id="SSF54373">
    <property type="entry name" value="FAD-linked reductases, C-terminal domain"/>
    <property type="match status" value="1"/>
</dbReference>
<evidence type="ECO:0000259" key="7">
    <source>
        <dbReference type="PROSITE" id="PS00623"/>
    </source>
</evidence>
<dbReference type="GO" id="GO:0016614">
    <property type="term" value="F:oxidoreductase activity, acting on CH-OH group of donors"/>
    <property type="evidence" value="ECO:0007669"/>
    <property type="project" value="InterPro"/>
</dbReference>
<evidence type="ECO:0000313" key="9">
    <source>
        <dbReference type="EMBL" id="ATB32871.1"/>
    </source>
</evidence>
<accession>A0A250INW0</accession>
<dbReference type="Proteomes" id="UP000217289">
    <property type="component" value="Chromosome"/>
</dbReference>
<evidence type="ECO:0000256" key="1">
    <source>
        <dbReference type="ARBA" id="ARBA00001974"/>
    </source>
</evidence>
<evidence type="ECO:0000259" key="8">
    <source>
        <dbReference type="PROSITE" id="PS00624"/>
    </source>
</evidence>
<protein>
    <recommendedName>
        <fullName evidence="7 8">Glucose-methanol-choline oxidoreductase N-terminal domain-containing protein</fullName>
    </recommendedName>
</protein>
<keyword evidence="4 5" id="KW-0274">FAD</keyword>
<evidence type="ECO:0000256" key="4">
    <source>
        <dbReference type="ARBA" id="ARBA00022827"/>
    </source>
</evidence>
<dbReference type="AlphaFoldDB" id="A0A250INW0"/>
<dbReference type="PROSITE" id="PS00624">
    <property type="entry name" value="GMC_OXRED_2"/>
    <property type="match status" value="1"/>
</dbReference>
<evidence type="ECO:0000256" key="3">
    <source>
        <dbReference type="ARBA" id="ARBA00022630"/>
    </source>
</evidence>
<feature type="domain" description="Glucose-methanol-choline oxidoreductase N-terminal" evidence="8">
    <location>
        <begin position="291"/>
        <end position="305"/>
    </location>
</feature>
<keyword evidence="10" id="KW-1185">Reference proteome</keyword>
<feature type="binding site" evidence="5">
    <location>
        <position position="255"/>
    </location>
    <ligand>
        <name>FAD</name>
        <dbReference type="ChEBI" id="CHEBI:57692"/>
    </ligand>
</feature>
<dbReference type="InterPro" id="IPR036188">
    <property type="entry name" value="FAD/NAD-bd_sf"/>
</dbReference>
<dbReference type="GO" id="GO:0050660">
    <property type="term" value="F:flavin adenine dinucleotide binding"/>
    <property type="evidence" value="ECO:0007669"/>
    <property type="project" value="InterPro"/>
</dbReference>
<evidence type="ECO:0000313" key="10">
    <source>
        <dbReference type="Proteomes" id="UP000217289"/>
    </source>
</evidence>
<dbReference type="Pfam" id="PF00732">
    <property type="entry name" value="GMC_oxred_N"/>
    <property type="match status" value="1"/>
</dbReference>
<dbReference type="InterPro" id="IPR000172">
    <property type="entry name" value="GMC_OxRdtase_N"/>
</dbReference>
<dbReference type="EMBL" id="CP022163">
    <property type="protein sequence ID" value="ATB32871.1"/>
    <property type="molecule type" value="Genomic_DNA"/>
</dbReference>
<evidence type="ECO:0000256" key="6">
    <source>
        <dbReference type="RuleBase" id="RU003968"/>
    </source>
</evidence>
<dbReference type="KEGG" id="mbd:MEBOL_006360"/>
<dbReference type="PIRSF" id="PIRSF000137">
    <property type="entry name" value="Alcohol_oxidase"/>
    <property type="match status" value="1"/>
</dbReference>
<dbReference type="PANTHER" id="PTHR11552:SF147">
    <property type="entry name" value="CHOLINE DEHYDROGENASE, MITOCHONDRIAL"/>
    <property type="match status" value="1"/>
</dbReference>
<dbReference type="InterPro" id="IPR007867">
    <property type="entry name" value="GMC_OxRtase_C"/>
</dbReference>
<dbReference type="Gene3D" id="3.50.50.60">
    <property type="entry name" value="FAD/NAD(P)-binding domain"/>
    <property type="match status" value="1"/>
</dbReference>